<organism evidence="2 3">
    <name type="scientific">Gossypium hirsutum</name>
    <name type="common">Upland cotton</name>
    <name type="synonym">Gossypium mexicanum</name>
    <dbReference type="NCBI Taxonomy" id="3635"/>
    <lineage>
        <taxon>Eukaryota</taxon>
        <taxon>Viridiplantae</taxon>
        <taxon>Streptophyta</taxon>
        <taxon>Embryophyta</taxon>
        <taxon>Tracheophyta</taxon>
        <taxon>Spermatophyta</taxon>
        <taxon>Magnoliopsida</taxon>
        <taxon>eudicotyledons</taxon>
        <taxon>Gunneridae</taxon>
        <taxon>Pentapetalae</taxon>
        <taxon>rosids</taxon>
        <taxon>malvids</taxon>
        <taxon>Malvales</taxon>
        <taxon>Malvaceae</taxon>
        <taxon>Malvoideae</taxon>
        <taxon>Gossypium</taxon>
    </lineage>
</organism>
<dbReference type="STRING" id="3635.A0A1U8KVP4"/>
<keyword evidence="2" id="KW-1185">Reference proteome</keyword>
<gene>
    <name evidence="3" type="primary">LOC107920085</name>
</gene>
<dbReference type="RefSeq" id="XP_016705093.1">
    <property type="nucleotide sequence ID" value="XM_016849604.2"/>
</dbReference>
<dbReference type="GeneID" id="107920085"/>
<dbReference type="AlphaFoldDB" id="A0A1U8KVP4"/>
<name>A0A1U8KVP4_GOSHI</name>
<dbReference type="KEGG" id="ghi:107920085"/>
<evidence type="ECO:0000313" key="2">
    <source>
        <dbReference type="Proteomes" id="UP000818029"/>
    </source>
</evidence>
<evidence type="ECO:0000313" key="3">
    <source>
        <dbReference type="RefSeq" id="XP_016705093.1"/>
    </source>
</evidence>
<dbReference type="PaxDb" id="3635-A0A1U8KVP4"/>
<accession>A0A1U8KVP4</accession>
<evidence type="ECO:0000256" key="1">
    <source>
        <dbReference type="SAM" id="MobiDB-lite"/>
    </source>
</evidence>
<protein>
    <submittedName>
        <fullName evidence="3">Uncharacterized protein</fullName>
    </submittedName>
</protein>
<reference evidence="3" key="1">
    <citation type="submission" date="2025-08" db="UniProtKB">
        <authorList>
            <consortium name="RefSeq"/>
        </authorList>
    </citation>
    <scope>IDENTIFICATION</scope>
</reference>
<sequence length="117" mass="13089">MLIEDNKPLQSDHLKAEDFDEDVPEMITVDPMPPSPDKTVKFSTVNVETNSEVNGKDTSGRVIAEIEISTPPPNEAIEMEPSVHSRKKWNNGENSSKASKGFRKLLFFGKRTRNSTT</sequence>
<feature type="region of interest" description="Disordered" evidence="1">
    <location>
        <begin position="72"/>
        <end position="101"/>
    </location>
</feature>
<dbReference type="Proteomes" id="UP000818029">
    <property type="component" value="Unplaced"/>
</dbReference>
<proteinExistence type="predicted"/>